<keyword evidence="3" id="KW-1185">Reference proteome</keyword>
<reference evidence="3" key="1">
    <citation type="submission" date="2017-06" db="EMBL/GenBank/DDBJ databases">
        <title>Complete genome sequence of Capnocytophaga sp. KCOM 1579 (=ChDC OS43) isolated from a human refractory periapical abscess lesion.</title>
        <authorList>
            <person name="Kook J.-K."/>
            <person name="Park S.-N."/>
            <person name="Lim Y.K."/>
            <person name="Roh H."/>
        </authorList>
    </citation>
    <scope>NUCLEOTIDE SEQUENCE [LARGE SCALE GENOMIC DNA]</scope>
    <source>
        <strain evidence="3">ChDC OS43</strain>
    </source>
</reference>
<protein>
    <submittedName>
        <fullName evidence="2">Uncharacterized protein</fullName>
    </submittedName>
</protein>
<keyword evidence="1" id="KW-1133">Transmembrane helix</keyword>
<evidence type="ECO:0000256" key="1">
    <source>
        <dbReference type="SAM" id="Phobius"/>
    </source>
</evidence>
<keyword evidence="1" id="KW-0472">Membrane</keyword>
<dbReference type="EMBL" id="CP022022">
    <property type="protein sequence ID" value="ASF42290.1"/>
    <property type="molecule type" value="Genomic_DNA"/>
</dbReference>
<gene>
    <name evidence="2" type="ORF">CBG49_03870</name>
</gene>
<organism evidence="2 3">
    <name type="scientific">Capnocytophaga endodontalis</name>
    <dbReference type="NCBI Taxonomy" id="2708117"/>
    <lineage>
        <taxon>Bacteria</taxon>
        <taxon>Pseudomonadati</taxon>
        <taxon>Bacteroidota</taxon>
        <taxon>Flavobacteriia</taxon>
        <taxon>Flavobacteriales</taxon>
        <taxon>Flavobacteriaceae</taxon>
        <taxon>Capnocytophaga</taxon>
    </lineage>
</organism>
<accession>A0A1Z4BM01</accession>
<dbReference type="AlphaFoldDB" id="A0A1Z4BM01"/>
<dbReference type="RefSeq" id="WP_088593455.1">
    <property type="nucleotide sequence ID" value="NZ_CP022022.1"/>
</dbReference>
<proteinExistence type="predicted"/>
<sequence>MMNFLTLKQFSPKRLLKGDDYVEKETDSIHNALFLPVTIVSSFVYYAAHTDIENKILFYLAGVFGVIYYILVRLVFTYRLQKHLAQTVPNYQFKWSLWYVNWKDEALQQAWKEKLQAVRKRGDLTNEKHLRILHTYQCHNTAHWAYAGLFLLIVIGIFCAFLLATTKSHHKLTEFNRNRRRALSARVQHLAKTSTDNNLLTLKTLV</sequence>
<keyword evidence="1" id="KW-0812">Transmembrane</keyword>
<dbReference type="Proteomes" id="UP000197007">
    <property type="component" value="Chromosome"/>
</dbReference>
<evidence type="ECO:0000313" key="2">
    <source>
        <dbReference type="EMBL" id="ASF42290.1"/>
    </source>
</evidence>
<evidence type="ECO:0000313" key="3">
    <source>
        <dbReference type="Proteomes" id="UP000197007"/>
    </source>
</evidence>
<feature type="transmembrane region" description="Helical" evidence="1">
    <location>
        <begin position="56"/>
        <end position="76"/>
    </location>
</feature>
<feature type="transmembrane region" description="Helical" evidence="1">
    <location>
        <begin position="144"/>
        <end position="164"/>
    </location>
</feature>
<name>A0A1Z4BM01_9FLAO</name>
<dbReference type="KEGG" id="capn:CBG49_03870"/>
<feature type="transmembrane region" description="Helical" evidence="1">
    <location>
        <begin position="29"/>
        <end position="49"/>
    </location>
</feature>